<organism evidence="1 2">
    <name type="scientific">Trifolium medium</name>
    <dbReference type="NCBI Taxonomy" id="97028"/>
    <lineage>
        <taxon>Eukaryota</taxon>
        <taxon>Viridiplantae</taxon>
        <taxon>Streptophyta</taxon>
        <taxon>Embryophyta</taxon>
        <taxon>Tracheophyta</taxon>
        <taxon>Spermatophyta</taxon>
        <taxon>Magnoliopsida</taxon>
        <taxon>eudicotyledons</taxon>
        <taxon>Gunneridae</taxon>
        <taxon>Pentapetalae</taxon>
        <taxon>rosids</taxon>
        <taxon>fabids</taxon>
        <taxon>Fabales</taxon>
        <taxon>Fabaceae</taxon>
        <taxon>Papilionoideae</taxon>
        <taxon>50 kb inversion clade</taxon>
        <taxon>NPAAA clade</taxon>
        <taxon>Hologalegina</taxon>
        <taxon>IRL clade</taxon>
        <taxon>Trifolieae</taxon>
        <taxon>Trifolium</taxon>
    </lineage>
</organism>
<keyword evidence="2" id="KW-1185">Reference proteome</keyword>
<proteinExistence type="predicted"/>
<dbReference type="EMBL" id="LXQA010192710">
    <property type="protein sequence ID" value="MCI32099.1"/>
    <property type="molecule type" value="Genomic_DNA"/>
</dbReference>
<reference evidence="1 2" key="1">
    <citation type="journal article" date="2018" name="Front. Plant Sci.">
        <title>Red Clover (Trifolium pratense) and Zigzag Clover (T. medium) - A Picture of Genomic Similarities and Differences.</title>
        <authorList>
            <person name="Dluhosova J."/>
            <person name="Istvanek J."/>
            <person name="Nedelnik J."/>
            <person name="Repkova J."/>
        </authorList>
    </citation>
    <scope>NUCLEOTIDE SEQUENCE [LARGE SCALE GENOMIC DNA]</scope>
    <source>
        <strain evidence="2">cv. 10/8</strain>
        <tissue evidence="1">Leaf</tissue>
    </source>
</reference>
<name>A0A392R780_9FABA</name>
<evidence type="ECO:0000313" key="1">
    <source>
        <dbReference type="EMBL" id="MCI32099.1"/>
    </source>
</evidence>
<accession>A0A392R780</accession>
<dbReference type="Proteomes" id="UP000265520">
    <property type="component" value="Unassembled WGS sequence"/>
</dbReference>
<dbReference type="AlphaFoldDB" id="A0A392R780"/>
<protein>
    <submittedName>
        <fullName evidence="1">Uncharacterized protein</fullName>
    </submittedName>
</protein>
<comment type="caution">
    <text evidence="1">The sequence shown here is derived from an EMBL/GenBank/DDBJ whole genome shotgun (WGS) entry which is preliminary data.</text>
</comment>
<evidence type="ECO:0000313" key="2">
    <source>
        <dbReference type="Proteomes" id="UP000265520"/>
    </source>
</evidence>
<sequence length="78" mass="9100">MQKSAQLPVLARRTICSARRAVVSCTEKFEFLNRRAAPYPTARRATSRRFPSTTCFTWRAAPYQAARRAGTRRHYYYP</sequence>